<keyword evidence="2" id="KW-1185">Reference proteome</keyword>
<accession>A0A518HP89</accession>
<protein>
    <recommendedName>
        <fullName evidence="3">Acetylxylan esterase</fullName>
    </recommendedName>
</protein>
<reference evidence="1 2" key="1">
    <citation type="submission" date="2019-03" db="EMBL/GenBank/DDBJ databases">
        <title>Deep-cultivation of Planctomycetes and their phenomic and genomic characterization uncovers novel biology.</title>
        <authorList>
            <person name="Wiegand S."/>
            <person name="Jogler M."/>
            <person name="Boedeker C."/>
            <person name="Pinto D."/>
            <person name="Vollmers J."/>
            <person name="Rivas-Marin E."/>
            <person name="Kohn T."/>
            <person name="Peeters S.H."/>
            <person name="Heuer A."/>
            <person name="Rast P."/>
            <person name="Oberbeckmann S."/>
            <person name="Bunk B."/>
            <person name="Jeske O."/>
            <person name="Meyerdierks A."/>
            <person name="Storesund J.E."/>
            <person name="Kallscheuer N."/>
            <person name="Luecker S."/>
            <person name="Lage O.M."/>
            <person name="Pohl T."/>
            <person name="Merkel B.J."/>
            <person name="Hornburger P."/>
            <person name="Mueller R.-W."/>
            <person name="Bruemmer F."/>
            <person name="Labrenz M."/>
            <person name="Spormann A.M."/>
            <person name="Op den Camp H."/>
            <person name="Overmann J."/>
            <person name="Amann R."/>
            <person name="Jetten M.S.M."/>
            <person name="Mascher T."/>
            <person name="Medema M.H."/>
            <person name="Devos D.P."/>
            <person name="Kaster A.-K."/>
            <person name="Ovreas L."/>
            <person name="Rohde M."/>
            <person name="Galperin M.Y."/>
            <person name="Jogler C."/>
        </authorList>
    </citation>
    <scope>NUCLEOTIDE SEQUENCE [LARGE SCALE GENOMIC DNA]</scope>
    <source>
        <strain evidence="1 2">Enr13</strain>
    </source>
</reference>
<dbReference type="KEGG" id="snep:Enr13x_25070"/>
<gene>
    <name evidence="1" type="ORF">Enr13x_25070</name>
</gene>
<organism evidence="1 2">
    <name type="scientific">Stieleria neptunia</name>
    <dbReference type="NCBI Taxonomy" id="2527979"/>
    <lineage>
        <taxon>Bacteria</taxon>
        <taxon>Pseudomonadati</taxon>
        <taxon>Planctomycetota</taxon>
        <taxon>Planctomycetia</taxon>
        <taxon>Pirellulales</taxon>
        <taxon>Pirellulaceae</taxon>
        <taxon>Stieleria</taxon>
    </lineage>
</organism>
<dbReference type="Proteomes" id="UP000319004">
    <property type="component" value="Chromosome"/>
</dbReference>
<evidence type="ECO:0000313" key="1">
    <source>
        <dbReference type="EMBL" id="QDV42658.1"/>
    </source>
</evidence>
<proteinExistence type="predicted"/>
<name>A0A518HP89_9BACT</name>
<dbReference type="InterPro" id="IPR029058">
    <property type="entry name" value="AB_hydrolase_fold"/>
</dbReference>
<dbReference type="EMBL" id="CP037423">
    <property type="protein sequence ID" value="QDV42658.1"/>
    <property type="molecule type" value="Genomic_DNA"/>
</dbReference>
<evidence type="ECO:0000313" key="2">
    <source>
        <dbReference type="Proteomes" id="UP000319004"/>
    </source>
</evidence>
<dbReference type="RefSeq" id="WP_231744228.1">
    <property type="nucleotide sequence ID" value="NZ_CP037423.1"/>
</dbReference>
<evidence type="ECO:0008006" key="3">
    <source>
        <dbReference type="Google" id="ProtNLM"/>
    </source>
</evidence>
<dbReference type="Gene3D" id="3.40.50.1820">
    <property type="entry name" value="alpha/beta hydrolase"/>
    <property type="match status" value="1"/>
</dbReference>
<sequence length="92" mass="10194">MSKPSPPAVILSMITLSIFARVNCPAQDIPLVYEFEQTGSDLPKPVLPDFDQLPTVRPLPDPFAWSNGSGRSTQFEDWARRRAETFTMAIAG</sequence>
<dbReference type="AlphaFoldDB" id="A0A518HP89"/>